<accession>A0A6C0GRW7</accession>
<feature type="signal peptide" evidence="1">
    <location>
        <begin position="1"/>
        <end position="27"/>
    </location>
</feature>
<proteinExistence type="predicted"/>
<dbReference type="AlphaFoldDB" id="A0A6C0GRW7"/>
<name>A0A6C0GRW7_9BACT</name>
<protein>
    <recommendedName>
        <fullName evidence="4">T9SS type A sorting domain-containing protein</fullName>
    </recommendedName>
</protein>
<sequence length="130" mass="14538">MKKLLPLLSLTVFMAIYNIDCSAQALAANITEHPATNSKKDITDSASNLAALVIQSQENKFSVGVHVENREEGKFTVMLKSAASILHKEVVNDKMYARKYDMYNLPVGDYLIEIVNEKEAFTKKITISKK</sequence>
<keyword evidence="1" id="KW-0732">Signal</keyword>
<organism evidence="2 3">
    <name type="scientific">Rhodocytophaga rosea</name>
    <dbReference type="NCBI Taxonomy" id="2704465"/>
    <lineage>
        <taxon>Bacteria</taxon>
        <taxon>Pseudomonadati</taxon>
        <taxon>Bacteroidota</taxon>
        <taxon>Cytophagia</taxon>
        <taxon>Cytophagales</taxon>
        <taxon>Rhodocytophagaceae</taxon>
        <taxon>Rhodocytophaga</taxon>
    </lineage>
</organism>
<gene>
    <name evidence="2" type="ORF">GXP67_31250</name>
</gene>
<dbReference type="Proteomes" id="UP000480178">
    <property type="component" value="Chromosome"/>
</dbReference>
<evidence type="ECO:0000313" key="2">
    <source>
        <dbReference type="EMBL" id="QHT70809.1"/>
    </source>
</evidence>
<feature type="chain" id="PRO_5025641068" description="T9SS type A sorting domain-containing protein" evidence="1">
    <location>
        <begin position="28"/>
        <end position="130"/>
    </location>
</feature>
<reference evidence="2 3" key="1">
    <citation type="submission" date="2020-01" db="EMBL/GenBank/DDBJ databases">
        <authorList>
            <person name="Kim M.K."/>
        </authorList>
    </citation>
    <scope>NUCLEOTIDE SEQUENCE [LARGE SCALE GENOMIC DNA]</scope>
    <source>
        <strain evidence="2 3">172606-1</strain>
    </source>
</reference>
<dbReference type="EMBL" id="CP048222">
    <property type="protein sequence ID" value="QHT70809.1"/>
    <property type="molecule type" value="Genomic_DNA"/>
</dbReference>
<dbReference type="RefSeq" id="WP_162446772.1">
    <property type="nucleotide sequence ID" value="NZ_CP048222.1"/>
</dbReference>
<evidence type="ECO:0000256" key="1">
    <source>
        <dbReference type="SAM" id="SignalP"/>
    </source>
</evidence>
<evidence type="ECO:0008006" key="4">
    <source>
        <dbReference type="Google" id="ProtNLM"/>
    </source>
</evidence>
<dbReference type="KEGG" id="rhoz:GXP67_31250"/>
<keyword evidence="3" id="KW-1185">Reference proteome</keyword>
<evidence type="ECO:0000313" key="3">
    <source>
        <dbReference type="Proteomes" id="UP000480178"/>
    </source>
</evidence>